<dbReference type="Pfam" id="PF16933">
    <property type="entry name" value="PelG"/>
    <property type="match status" value="1"/>
</dbReference>
<keyword evidence="1" id="KW-1133">Transmembrane helix</keyword>
<feature type="transmembrane region" description="Helical" evidence="1">
    <location>
        <begin position="388"/>
        <end position="412"/>
    </location>
</feature>
<accession>A0A2U8W1I4</accession>
<dbReference type="EMBL" id="CP029550">
    <property type="protein sequence ID" value="AWN39929.1"/>
    <property type="molecule type" value="Genomic_DNA"/>
</dbReference>
<dbReference type="OrthoDB" id="37830at2"/>
<evidence type="ECO:0000313" key="3">
    <source>
        <dbReference type="Proteomes" id="UP000245926"/>
    </source>
</evidence>
<evidence type="ECO:0008006" key="4">
    <source>
        <dbReference type="Google" id="ProtNLM"/>
    </source>
</evidence>
<name>A0A2U8W1I4_9HYPH</name>
<feature type="transmembrane region" description="Helical" evidence="1">
    <location>
        <begin position="354"/>
        <end position="376"/>
    </location>
</feature>
<feature type="transmembrane region" description="Helical" evidence="1">
    <location>
        <begin position="183"/>
        <end position="204"/>
    </location>
</feature>
<dbReference type="Proteomes" id="UP000245926">
    <property type="component" value="Chromosome"/>
</dbReference>
<keyword evidence="3" id="KW-1185">Reference proteome</keyword>
<feature type="transmembrane region" description="Helical" evidence="1">
    <location>
        <begin position="83"/>
        <end position="101"/>
    </location>
</feature>
<reference evidence="3" key="1">
    <citation type="submission" date="2018-05" db="EMBL/GenBank/DDBJ databases">
        <title>Complete Genome Sequence of Methylobacterium sp. 17SD2-17.</title>
        <authorList>
            <person name="Srinivasan S."/>
        </authorList>
    </citation>
    <scope>NUCLEOTIDE SEQUENCE [LARGE SCALE GENOMIC DNA]</scope>
    <source>
        <strain evidence="3">17SD2-17</strain>
    </source>
</reference>
<gene>
    <name evidence="2" type="ORF">DK389_04460</name>
</gene>
<feature type="transmembrane region" description="Helical" evidence="1">
    <location>
        <begin position="256"/>
        <end position="275"/>
    </location>
</feature>
<feature type="transmembrane region" description="Helical" evidence="1">
    <location>
        <begin position="210"/>
        <end position="229"/>
    </location>
</feature>
<dbReference type="InterPro" id="IPR031617">
    <property type="entry name" value="PelG"/>
</dbReference>
<dbReference type="AlphaFoldDB" id="A0A2U8W1I4"/>
<feature type="transmembrane region" description="Helical" evidence="1">
    <location>
        <begin position="445"/>
        <end position="464"/>
    </location>
</feature>
<protein>
    <recommendedName>
        <fullName evidence="4">Histidine kinase</fullName>
    </recommendedName>
</protein>
<feature type="transmembrane region" description="Helical" evidence="1">
    <location>
        <begin position="419"/>
        <end position="439"/>
    </location>
</feature>
<feature type="transmembrane region" description="Helical" evidence="1">
    <location>
        <begin position="36"/>
        <end position="63"/>
    </location>
</feature>
<evidence type="ECO:0000256" key="1">
    <source>
        <dbReference type="SAM" id="Phobius"/>
    </source>
</evidence>
<keyword evidence="1" id="KW-0812">Transmembrane</keyword>
<organism evidence="2 3">
    <name type="scientific">Methylobacterium durans</name>
    <dbReference type="NCBI Taxonomy" id="2202825"/>
    <lineage>
        <taxon>Bacteria</taxon>
        <taxon>Pseudomonadati</taxon>
        <taxon>Pseudomonadota</taxon>
        <taxon>Alphaproteobacteria</taxon>
        <taxon>Hyphomicrobiales</taxon>
        <taxon>Methylobacteriaceae</taxon>
        <taxon>Methylobacterium</taxon>
    </lineage>
</organism>
<sequence length="485" mass="51602">MPTTSRPHGPRRPLPGAEPMAGIGFELRRLSSRDEILGPVAAVAHAAIVAAGPWLYTVMAILVIGEAASPLIGEDAMATFRVLVVYVFSLSLVGTSPVAMVGTRVLADSLYRRQYEDVRSVFVLTLLAASAATAILSCLVFVLLLRVPADVAFAGIAGVQIVSMVWVGLAFCGAVRDYLQVTLAFVTGLLAGVGLAVTAALHGYGPVPMVWGLAAGFMIVFLWLTARFASTFPSPCRSLAAAQAAFTARLRCSPSLAIGATAGAVSVWIDKWIIWTSGYGERVEAGLIHAPLYDGPMFIASLTVVPALALFVTSLETTFFDRYRAYFQAIDTHATLKNIRAQGRILERETTRTLANIMVVQTALCVIVVLTAPAIVEAVGLQFRQIGILRMGTVGALFQYLFMSCSALLIFFDATRVYATLQLIFLGSLAALTVLVSQFEPGSLGTGYMLACIVSGFASLFALLKVLGSIDYRVFVGSATQARPV</sequence>
<feature type="transmembrane region" description="Helical" evidence="1">
    <location>
        <begin position="121"/>
        <end position="145"/>
    </location>
</feature>
<evidence type="ECO:0000313" key="2">
    <source>
        <dbReference type="EMBL" id="AWN39929.1"/>
    </source>
</evidence>
<dbReference type="KEGG" id="mets:DK389_04460"/>
<feature type="transmembrane region" description="Helical" evidence="1">
    <location>
        <begin position="295"/>
        <end position="315"/>
    </location>
</feature>
<keyword evidence="1" id="KW-0472">Membrane</keyword>
<proteinExistence type="predicted"/>
<feature type="transmembrane region" description="Helical" evidence="1">
    <location>
        <begin position="151"/>
        <end position="171"/>
    </location>
</feature>